<dbReference type="InterPro" id="IPR007460">
    <property type="entry name" value="BrnT_toxin"/>
</dbReference>
<accession>A0A1F5UQF1</accession>
<dbReference type="Pfam" id="PF04365">
    <property type="entry name" value="BrnT_toxin"/>
    <property type="match status" value="1"/>
</dbReference>
<name>A0A1F5UQF1_FRAXR</name>
<reference evidence="1 2" key="1">
    <citation type="journal article" date="2016" name="Nat. Commun.">
        <title>Thousands of microbial genomes shed light on interconnected biogeochemical processes in an aquifer system.</title>
        <authorList>
            <person name="Anantharaman K."/>
            <person name="Brown C.T."/>
            <person name="Hug L.A."/>
            <person name="Sharon I."/>
            <person name="Castelle C.J."/>
            <person name="Probst A.J."/>
            <person name="Thomas B.C."/>
            <person name="Singh A."/>
            <person name="Wilkins M.J."/>
            <person name="Karaoz U."/>
            <person name="Brodie E.L."/>
            <person name="Williams K.H."/>
            <person name="Hubbard S.S."/>
            <person name="Banfield J.F."/>
        </authorList>
    </citation>
    <scope>NUCLEOTIDE SEQUENCE [LARGE SCALE GENOMIC DNA]</scope>
    <source>
        <strain evidence="2">RBG_16_55_9</strain>
    </source>
</reference>
<proteinExistence type="predicted"/>
<gene>
    <name evidence="1" type="ORF">A2Z21_08435</name>
</gene>
<dbReference type="STRING" id="1817864.A2Z21_08435"/>
<evidence type="ECO:0008006" key="3">
    <source>
        <dbReference type="Google" id="ProtNLM"/>
    </source>
</evidence>
<evidence type="ECO:0000313" key="2">
    <source>
        <dbReference type="Proteomes" id="UP000179157"/>
    </source>
</evidence>
<sequence length="92" mass="10949">MEFYISEFDWDEANAGHIQERHQVSAAEVEQCFSNRRKITKKPGSQDRFYLFSKTDGGRHLFIVFQYKGLGIVRPISARDMDKRERKFYENP</sequence>
<protein>
    <recommendedName>
        <fullName evidence="3">BrnT family toxin</fullName>
    </recommendedName>
</protein>
<evidence type="ECO:0000313" key="1">
    <source>
        <dbReference type="EMBL" id="OGF52981.1"/>
    </source>
</evidence>
<dbReference type="Gene3D" id="3.10.450.530">
    <property type="entry name" value="Ribonuclease toxin, BrnT, of type II toxin-antitoxin system"/>
    <property type="match status" value="1"/>
</dbReference>
<dbReference type="EMBL" id="MFGX01000122">
    <property type="protein sequence ID" value="OGF52981.1"/>
    <property type="molecule type" value="Genomic_DNA"/>
</dbReference>
<comment type="caution">
    <text evidence="1">The sequence shown here is derived from an EMBL/GenBank/DDBJ whole genome shotgun (WGS) entry which is preliminary data.</text>
</comment>
<dbReference type="AlphaFoldDB" id="A0A1F5UQF1"/>
<dbReference type="InterPro" id="IPR038573">
    <property type="entry name" value="BrnT_sf"/>
</dbReference>
<dbReference type="Proteomes" id="UP000179157">
    <property type="component" value="Unassembled WGS sequence"/>
</dbReference>
<organism evidence="1 2">
    <name type="scientific">Fraserbacteria sp. (strain RBG_16_55_9)</name>
    <dbReference type="NCBI Taxonomy" id="1817864"/>
    <lineage>
        <taxon>Bacteria</taxon>
        <taxon>Candidatus Fraseribacteriota</taxon>
    </lineage>
</organism>